<keyword evidence="6" id="KW-1185">Reference proteome</keyword>
<proteinExistence type="predicted"/>
<evidence type="ECO:0000256" key="3">
    <source>
        <dbReference type="SAM" id="MobiDB-lite"/>
    </source>
</evidence>
<keyword evidence="2" id="KW-0539">Nucleus</keyword>
<feature type="domain" description="FAM192A/Fyv6 N-terminal" evidence="4">
    <location>
        <begin position="4"/>
        <end position="108"/>
    </location>
</feature>
<dbReference type="PANTHER" id="PTHR13495">
    <property type="entry name" value="NEFA-INTERACTING NUCLEAR PROTEIN NIP30"/>
    <property type="match status" value="1"/>
</dbReference>
<comment type="caution">
    <text evidence="5">The sequence shown here is derived from an EMBL/GenBank/DDBJ whole genome shotgun (WGS) entry which is preliminary data.</text>
</comment>
<feature type="compositionally biased region" description="Basic and acidic residues" evidence="3">
    <location>
        <begin position="92"/>
        <end position="118"/>
    </location>
</feature>
<dbReference type="PANTHER" id="PTHR13495:SF0">
    <property type="entry name" value="PSME3-INTERACTING PROTEIN"/>
    <property type="match status" value="1"/>
</dbReference>
<evidence type="ECO:0000259" key="4">
    <source>
        <dbReference type="Pfam" id="PF10187"/>
    </source>
</evidence>
<dbReference type="EMBL" id="JAXOVC010000001">
    <property type="protein sequence ID" value="KAK4506952.1"/>
    <property type="molecule type" value="Genomic_DNA"/>
</dbReference>
<feature type="compositionally biased region" description="Low complexity" evidence="3">
    <location>
        <begin position="206"/>
        <end position="225"/>
    </location>
</feature>
<evidence type="ECO:0000313" key="5">
    <source>
        <dbReference type="EMBL" id="KAK4506952.1"/>
    </source>
</evidence>
<dbReference type="Proteomes" id="UP001305779">
    <property type="component" value="Unassembled WGS sequence"/>
</dbReference>
<sequence length="225" mass="24070">MSRFVSGGTNDEPAERDEAWLKAQQEIEARAREKAEIGKQDGGQSLYEKLQANKAAKQEQFEEAVRLKNQFRSLDEDEVEFLDSVLEEERAKEAAVKKQTREELDAFRRQQEEAEKAAKVAGGEDASEAVDSTSWSVGKKRKKGREGLLGGVKLRKASSGEKASGTVEPAANASPSTPKEEPAKVADAVKGSGQPGSPPDKPAVPPKAASGAGLGLAAYSSDEDD</sequence>
<evidence type="ECO:0000256" key="1">
    <source>
        <dbReference type="ARBA" id="ARBA00004123"/>
    </source>
</evidence>
<evidence type="ECO:0000256" key="2">
    <source>
        <dbReference type="ARBA" id="ARBA00023242"/>
    </source>
</evidence>
<comment type="subcellular location">
    <subcellularLocation>
        <location evidence="1">Nucleus</location>
    </subcellularLocation>
</comment>
<feature type="compositionally biased region" description="Pro residues" evidence="3">
    <location>
        <begin position="196"/>
        <end position="205"/>
    </location>
</feature>
<reference evidence="5 6" key="1">
    <citation type="journal article" date="2023" name="G3 (Bethesda)">
        <title>A chromosome-level genome assembly of Zasmidium syzygii isolated from banana leaves.</title>
        <authorList>
            <person name="van Westerhoven A.C."/>
            <person name="Mehrabi R."/>
            <person name="Talebi R."/>
            <person name="Steentjes M.B.F."/>
            <person name="Corcolon B."/>
            <person name="Chong P.A."/>
            <person name="Kema G.H.J."/>
            <person name="Seidl M.F."/>
        </authorList>
    </citation>
    <scope>NUCLEOTIDE SEQUENCE [LARGE SCALE GENOMIC DNA]</scope>
    <source>
        <strain evidence="5 6">P124</strain>
    </source>
</reference>
<dbReference type="Pfam" id="PF10187">
    <property type="entry name" value="FAM192A_Fyv6_N"/>
    <property type="match status" value="1"/>
</dbReference>
<dbReference type="InterPro" id="IPR019331">
    <property type="entry name" value="FAM192A/Fyv6_N"/>
</dbReference>
<gene>
    <name evidence="5" type="ORF">PRZ48_000685</name>
</gene>
<protein>
    <recommendedName>
        <fullName evidence="4">FAM192A/Fyv6 N-terminal domain-containing protein</fullName>
    </recommendedName>
</protein>
<organism evidence="5 6">
    <name type="scientific">Zasmidium cellare</name>
    <name type="common">Wine cellar mold</name>
    <name type="synonym">Racodium cellare</name>
    <dbReference type="NCBI Taxonomy" id="395010"/>
    <lineage>
        <taxon>Eukaryota</taxon>
        <taxon>Fungi</taxon>
        <taxon>Dikarya</taxon>
        <taxon>Ascomycota</taxon>
        <taxon>Pezizomycotina</taxon>
        <taxon>Dothideomycetes</taxon>
        <taxon>Dothideomycetidae</taxon>
        <taxon>Mycosphaerellales</taxon>
        <taxon>Mycosphaerellaceae</taxon>
        <taxon>Zasmidium</taxon>
    </lineage>
</organism>
<feature type="region of interest" description="Disordered" evidence="3">
    <location>
        <begin position="92"/>
        <end position="225"/>
    </location>
</feature>
<evidence type="ECO:0000313" key="6">
    <source>
        <dbReference type="Proteomes" id="UP001305779"/>
    </source>
</evidence>
<dbReference type="InterPro" id="IPR039845">
    <property type="entry name" value="FAM192A"/>
</dbReference>
<accession>A0ABR0EZ62</accession>
<name>A0ABR0EZ62_ZASCE</name>